<keyword evidence="1" id="KW-0812">Transmembrane</keyword>
<proteinExistence type="predicted"/>
<dbReference type="EMBL" id="BAAARJ010000006">
    <property type="protein sequence ID" value="GAA2609117.1"/>
    <property type="molecule type" value="Genomic_DNA"/>
</dbReference>
<keyword evidence="1" id="KW-1133">Transmembrane helix</keyword>
<dbReference type="RefSeq" id="WP_344564906.1">
    <property type="nucleotide sequence ID" value="NZ_BAAARJ010000006.1"/>
</dbReference>
<feature type="transmembrane region" description="Helical" evidence="1">
    <location>
        <begin position="72"/>
        <end position="95"/>
    </location>
</feature>
<dbReference type="Proteomes" id="UP001501447">
    <property type="component" value="Unassembled WGS sequence"/>
</dbReference>
<feature type="transmembrane region" description="Helical" evidence="1">
    <location>
        <begin position="44"/>
        <end position="66"/>
    </location>
</feature>
<evidence type="ECO:0000256" key="1">
    <source>
        <dbReference type="SAM" id="Phobius"/>
    </source>
</evidence>
<evidence type="ECO:0000313" key="2">
    <source>
        <dbReference type="EMBL" id="GAA2609117.1"/>
    </source>
</evidence>
<protein>
    <recommendedName>
        <fullName evidence="4">DUF3592 domain-containing protein</fullName>
    </recommendedName>
</protein>
<keyword evidence="3" id="KW-1185">Reference proteome</keyword>
<reference evidence="3" key="1">
    <citation type="journal article" date="2019" name="Int. J. Syst. Evol. Microbiol.">
        <title>The Global Catalogue of Microorganisms (GCM) 10K type strain sequencing project: providing services to taxonomists for standard genome sequencing and annotation.</title>
        <authorList>
            <consortium name="The Broad Institute Genomics Platform"/>
            <consortium name="The Broad Institute Genome Sequencing Center for Infectious Disease"/>
            <person name="Wu L."/>
            <person name="Ma J."/>
        </authorList>
    </citation>
    <scope>NUCLEOTIDE SEQUENCE [LARGE SCALE GENOMIC DNA]</scope>
    <source>
        <strain evidence="3">JCM 16373</strain>
    </source>
</reference>
<evidence type="ECO:0000313" key="3">
    <source>
        <dbReference type="Proteomes" id="UP001501447"/>
    </source>
</evidence>
<sequence length="224" mass="24577">MHGSRWDWPEFAFHATGAVVAPACVIGVAYGGAWYAVNGRSGSSVFLGNALVVIALIAGCASGFLFGEDHPWQPFVAIATSLVLATGVIAVADLVNEETLRIRGEATRCAVLDVDRQVHTTTYTDSNGITHTSTRVDYKHTLDCAAGRPRTMTLDKKWADKGERIKVTYDPRGRIDPEPTRKLKKDGLWHTTAFVCPPVVVGGRCAVLVAALWSDRRWRRSKRW</sequence>
<accession>A0ABP6C9G3</accession>
<keyword evidence="1" id="KW-0472">Membrane</keyword>
<gene>
    <name evidence="2" type="ORF">GCM10009863_23300</name>
</gene>
<evidence type="ECO:0008006" key="4">
    <source>
        <dbReference type="Google" id="ProtNLM"/>
    </source>
</evidence>
<comment type="caution">
    <text evidence="2">The sequence shown here is derived from an EMBL/GenBank/DDBJ whole genome shotgun (WGS) entry which is preliminary data.</text>
</comment>
<organism evidence="2 3">
    <name type="scientific">Streptomyces axinellae</name>
    <dbReference type="NCBI Taxonomy" id="552788"/>
    <lineage>
        <taxon>Bacteria</taxon>
        <taxon>Bacillati</taxon>
        <taxon>Actinomycetota</taxon>
        <taxon>Actinomycetes</taxon>
        <taxon>Kitasatosporales</taxon>
        <taxon>Streptomycetaceae</taxon>
        <taxon>Streptomyces</taxon>
    </lineage>
</organism>
<name>A0ABP6C9G3_9ACTN</name>
<feature type="transmembrane region" description="Helical" evidence="1">
    <location>
        <begin position="12"/>
        <end position="37"/>
    </location>
</feature>